<feature type="signal peptide" evidence="1">
    <location>
        <begin position="1"/>
        <end position="21"/>
    </location>
</feature>
<dbReference type="EMBL" id="FOLO01000012">
    <property type="protein sequence ID" value="SFC57704.1"/>
    <property type="molecule type" value="Genomic_DNA"/>
</dbReference>
<accession>A0A1I1K9Y3</accession>
<dbReference type="OrthoDB" id="9764953at2"/>
<keyword evidence="3" id="KW-1185">Reference proteome</keyword>
<dbReference type="SUPFAM" id="SSF53474">
    <property type="entry name" value="alpha/beta-Hydrolases"/>
    <property type="match status" value="1"/>
</dbReference>
<dbReference type="AlphaFoldDB" id="A0A1I1K9Y3"/>
<dbReference type="InterPro" id="IPR011990">
    <property type="entry name" value="TPR-like_helical_dom_sf"/>
</dbReference>
<keyword evidence="1" id="KW-0732">Signal</keyword>
<gene>
    <name evidence="2" type="ORF">SAMN02745724_02007</name>
</gene>
<evidence type="ECO:0000313" key="2">
    <source>
        <dbReference type="EMBL" id="SFC57704.1"/>
    </source>
</evidence>
<dbReference type="Proteomes" id="UP000198862">
    <property type="component" value="Unassembled WGS sequence"/>
</dbReference>
<dbReference type="InterPro" id="IPR029058">
    <property type="entry name" value="AB_hydrolase_fold"/>
</dbReference>
<dbReference type="Gene3D" id="1.25.40.10">
    <property type="entry name" value="Tetratricopeptide repeat domain"/>
    <property type="match status" value="1"/>
</dbReference>
<dbReference type="Pfam" id="PF13431">
    <property type="entry name" value="TPR_17"/>
    <property type="match status" value="1"/>
</dbReference>
<reference evidence="2 3" key="1">
    <citation type="submission" date="2016-10" db="EMBL/GenBank/DDBJ databases">
        <authorList>
            <person name="de Groot N.N."/>
        </authorList>
    </citation>
    <scope>NUCLEOTIDE SEQUENCE [LARGE SCALE GENOMIC DNA]</scope>
    <source>
        <strain evidence="2 3">DSM 6059</strain>
    </source>
</reference>
<organism evidence="2 3">
    <name type="scientific">Pseudoalteromonas denitrificans DSM 6059</name>
    <dbReference type="NCBI Taxonomy" id="1123010"/>
    <lineage>
        <taxon>Bacteria</taxon>
        <taxon>Pseudomonadati</taxon>
        <taxon>Pseudomonadota</taxon>
        <taxon>Gammaproteobacteria</taxon>
        <taxon>Alteromonadales</taxon>
        <taxon>Pseudoalteromonadaceae</taxon>
        <taxon>Pseudoalteromonas</taxon>
    </lineage>
</organism>
<protein>
    <submittedName>
        <fullName evidence="2">Tetratricopeptide repeat-containing protein</fullName>
    </submittedName>
</protein>
<feature type="chain" id="PRO_5011594728" evidence="1">
    <location>
        <begin position="22"/>
        <end position="353"/>
    </location>
</feature>
<dbReference type="RefSeq" id="WP_091983302.1">
    <property type="nucleotide sequence ID" value="NZ_FOLO01000012.1"/>
</dbReference>
<dbReference type="STRING" id="1123010.SAMN02745724_02007"/>
<proteinExistence type="predicted"/>
<evidence type="ECO:0000313" key="3">
    <source>
        <dbReference type="Proteomes" id="UP000198862"/>
    </source>
</evidence>
<sequence>MRMLQSLLFSTTLVFSISIYAAQKANLDSIYRLMNSKNYQAAVIKLKKLIKSYPNDADVWYQYSLALLKTGQADEAIIASKRSASFHGYRSYATFNLGVGYALKGQNNLALKTVNQAFSLGYLNFDRLKNEKALTYLREAGYFEFSPEQQYQSFTAHNGIDIPHKILLPENFDASKTYKGMIAFPSGNFGKASADWMINSLLNYKSNKDWIITVVTAPKKGLINHPAHHALNDLMKHVRNKYSIKNNKFHFLGYQSGGQPAITYSQMSQSYVLGITTIGNYSWDNWKEERLKEFNNMTVQLLVGENDTAGVEINQKAYKLLKSNNEMISLKVFDEESARIKSLEQGALFNYLR</sequence>
<dbReference type="Gene3D" id="3.40.50.1820">
    <property type="entry name" value="alpha/beta hydrolase"/>
    <property type="match status" value="1"/>
</dbReference>
<evidence type="ECO:0000256" key="1">
    <source>
        <dbReference type="SAM" id="SignalP"/>
    </source>
</evidence>
<dbReference type="SUPFAM" id="SSF48452">
    <property type="entry name" value="TPR-like"/>
    <property type="match status" value="1"/>
</dbReference>
<name>A0A1I1K9Y3_9GAMM</name>